<keyword evidence="4" id="KW-0233">DNA recombination</keyword>
<dbReference type="Gene3D" id="3.30.160.60">
    <property type="entry name" value="Classic Zinc Finger"/>
    <property type="match status" value="1"/>
</dbReference>
<evidence type="ECO:0000256" key="4">
    <source>
        <dbReference type="ARBA" id="ARBA00023172"/>
    </source>
</evidence>
<dbReference type="PANTHER" id="PTHR30349:SF64">
    <property type="entry name" value="PROPHAGE INTEGRASE INTD-RELATED"/>
    <property type="match status" value="1"/>
</dbReference>
<dbReference type="PROSITE" id="PS51898">
    <property type="entry name" value="TYR_RECOMBINASE"/>
    <property type="match status" value="1"/>
</dbReference>
<dbReference type="Pfam" id="PF09003">
    <property type="entry name" value="Arm-DNA-bind_1"/>
    <property type="match status" value="1"/>
</dbReference>
<keyword evidence="3 5" id="KW-0238">DNA-binding</keyword>
<dbReference type="Gene3D" id="1.10.150.130">
    <property type="match status" value="1"/>
</dbReference>
<dbReference type="Gene3D" id="1.10.443.10">
    <property type="entry name" value="Intergrase catalytic core"/>
    <property type="match status" value="1"/>
</dbReference>
<accession>A0ABV6E9G3</accession>
<dbReference type="InterPro" id="IPR013762">
    <property type="entry name" value="Integrase-like_cat_sf"/>
</dbReference>
<dbReference type="InterPro" id="IPR016177">
    <property type="entry name" value="DNA-bd_dom_sf"/>
</dbReference>
<dbReference type="Pfam" id="PF22022">
    <property type="entry name" value="Phage_int_M"/>
    <property type="match status" value="1"/>
</dbReference>
<evidence type="ECO:0000256" key="1">
    <source>
        <dbReference type="ARBA" id="ARBA00008857"/>
    </source>
</evidence>
<keyword evidence="2" id="KW-0229">DNA integration</keyword>
<dbReference type="EMBL" id="JBHLXG010000003">
    <property type="protein sequence ID" value="MFC0225637.1"/>
    <property type="molecule type" value="Genomic_DNA"/>
</dbReference>
<evidence type="ECO:0000256" key="5">
    <source>
        <dbReference type="PROSITE-ProRule" id="PRU01248"/>
    </source>
</evidence>
<dbReference type="InterPro" id="IPR050090">
    <property type="entry name" value="Tyrosine_recombinase_XerCD"/>
</dbReference>
<dbReference type="Pfam" id="PF00589">
    <property type="entry name" value="Phage_integrase"/>
    <property type="match status" value="1"/>
</dbReference>
<dbReference type="PROSITE" id="PS51900">
    <property type="entry name" value="CB"/>
    <property type="match status" value="1"/>
</dbReference>
<dbReference type="InterPro" id="IPR053876">
    <property type="entry name" value="Phage_int_M"/>
</dbReference>
<organism evidence="8 9">
    <name type="scientific">Serratia aquatilis</name>
    <dbReference type="NCBI Taxonomy" id="1737515"/>
    <lineage>
        <taxon>Bacteria</taxon>
        <taxon>Pseudomonadati</taxon>
        <taxon>Pseudomonadota</taxon>
        <taxon>Gammaproteobacteria</taxon>
        <taxon>Enterobacterales</taxon>
        <taxon>Yersiniaceae</taxon>
        <taxon>Serratia</taxon>
    </lineage>
</organism>
<dbReference type="RefSeq" id="WP_380673115.1">
    <property type="nucleotide sequence ID" value="NZ_CP173186.1"/>
</dbReference>
<evidence type="ECO:0000313" key="8">
    <source>
        <dbReference type="EMBL" id="MFC0225637.1"/>
    </source>
</evidence>
<dbReference type="InterPro" id="IPR002104">
    <property type="entry name" value="Integrase_catalytic"/>
</dbReference>
<dbReference type="InterPro" id="IPR011010">
    <property type="entry name" value="DNA_brk_join_enz"/>
</dbReference>
<evidence type="ECO:0000259" key="6">
    <source>
        <dbReference type="PROSITE" id="PS51898"/>
    </source>
</evidence>
<evidence type="ECO:0000256" key="2">
    <source>
        <dbReference type="ARBA" id="ARBA00022908"/>
    </source>
</evidence>
<feature type="domain" description="Tyr recombinase" evidence="6">
    <location>
        <begin position="177"/>
        <end position="360"/>
    </location>
</feature>
<dbReference type="Proteomes" id="UP001589792">
    <property type="component" value="Unassembled WGS sequence"/>
</dbReference>
<evidence type="ECO:0000313" key="9">
    <source>
        <dbReference type="Proteomes" id="UP001589792"/>
    </source>
</evidence>
<comment type="caution">
    <text evidence="8">The sequence shown here is derived from an EMBL/GenBank/DDBJ whole genome shotgun (WGS) entry which is preliminary data.</text>
</comment>
<feature type="domain" description="Core-binding (CB)" evidence="7">
    <location>
        <begin position="76"/>
        <end position="157"/>
    </location>
</feature>
<dbReference type="SUPFAM" id="SSF56349">
    <property type="entry name" value="DNA breaking-rejoining enzymes"/>
    <property type="match status" value="1"/>
</dbReference>
<evidence type="ECO:0000256" key="3">
    <source>
        <dbReference type="ARBA" id="ARBA00023125"/>
    </source>
</evidence>
<name>A0ABV6E9G3_9GAMM</name>
<dbReference type="PANTHER" id="PTHR30349">
    <property type="entry name" value="PHAGE INTEGRASE-RELATED"/>
    <property type="match status" value="1"/>
</dbReference>
<reference evidence="8 9" key="1">
    <citation type="submission" date="2024-09" db="EMBL/GenBank/DDBJ databases">
        <authorList>
            <person name="Sun Q."/>
            <person name="Mori K."/>
        </authorList>
    </citation>
    <scope>NUCLEOTIDE SEQUENCE [LARGE SCALE GENOMIC DNA]</scope>
    <source>
        <strain evidence="8 9">CCM 8626</strain>
    </source>
</reference>
<gene>
    <name evidence="8" type="ORF">ACFFJ3_03810</name>
</gene>
<dbReference type="InterPro" id="IPR044068">
    <property type="entry name" value="CB"/>
</dbReference>
<protein>
    <submittedName>
        <fullName evidence="8">Tyrosine-type recombinase/integrase</fullName>
    </submittedName>
</protein>
<dbReference type="InterPro" id="IPR015094">
    <property type="entry name" value="Integrase_lambda-typ_DNA-bd_N"/>
</dbReference>
<dbReference type="InterPro" id="IPR010998">
    <property type="entry name" value="Integrase_recombinase_N"/>
</dbReference>
<evidence type="ECO:0000259" key="7">
    <source>
        <dbReference type="PROSITE" id="PS51900"/>
    </source>
</evidence>
<keyword evidence="9" id="KW-1185">Reference proteome</keyword>
<dbReference type="SUPFAM" id="SSF54171">
    <property type="entry name" value="DNA-binding domain"/>
    <property type="match status" value="1"/>
</dbReference>
<proteinExistence type="inferred from homology"/>
<comment type="similarity">
    <text evidence="1">Belongs to the 'phage' integrase family.</text>
</comment>
<sequence length="360" mass="41342">MTRRPTKYDPNLPKNLTYRKERNSYFWRNPTTGKEIPLGKIARRDAISQAIEANHYIEQNYSPVLLLEKLKGSHEYTMETWLERYDTIFKRRNLAENTYKVRKGQIAIIKEKMGKMILSKVTTRHVADFLEFWVAQDKKTMAATMRSVLSDVFREAIVEGHLEHNPVTPTRSAKPVVKRERLELEQYIAIREAAAAFPAWFGLAMDLALVTGQRREDVALIRFDHVVDGRLRISQGKTGAMLSLPLNLELKAVNLKLGTVIDRCRLASTTNFMISAGFRKNRPDGSLNPDSLTKKFVAARKASGMTFEESPPTFHEIRSLAGRLYEKEKGKEFAMKLLGHKSEKMTNKYLDSRGKEYVML</sequence>